<keyword evidence="8 13" id="KW-0067">ATP-binding</keyword>
<evidence type="ECO:0000256" key="4">
    <source>
        <dbReference type="ARBA" id="ARBA00022475"/>
    </source>
</evidence>
<dbReference type="Pfam" id="PF21090">
    <property type="entry name" value="P-loop_SecA"/>
    <property type="match status" value="1"/>
</dbReference>
<keyword evidence="5 13" id="KW-0963">Cytoplasm</keyword>
<dbReference type="NCBIfam" id="NF009536">
    <property type="entry name" value="PRK12901.1"/>
    <property type="match status" value="1"/>
</dbReference>
<dbReference type="RefSeq" id="WP_091095529.1">
    <property type="nucleotide sequence ID" value="NZ_FNXE01000002.1"/>
</dbReference>
<dbReference type="EC" id="7.4.2.8" evidence="13"/>
<feature type="compositionally biased region" description="Polar residues" evidence="14">
    <location>
        <begin position="1024"/>
        <end position="1040"/>
    </location>
</feature>
<keyword evidence="19" id="KW-1185">Reference proteome</keyword>
<dbReference type="Pfam" id="PF01043">
    <property type="entry name" value="SecA_PP_bind"/>
    <property type="match status" value="1"/>
</dbReference>
<dbReference type="PANTHER" id="PTHR30612:SF0">
    <property type="entry name" value="CHLOROPLAST PROTEIN-TRANSPORTING ATPASE"/>
    <property type="match status" value="1"/>
</dbReference>
<dbReference type="OrthoDB" id="9805579at2"/>
<evidence type="ECO:0000256" key="6">
    <source>
        <dbReference type="ARBA" id="ARBA00022519"/>
    </source>
</evidence>
<comment type="similarity">
    <text evidence="2 13">Belongs to the SecA family.</text>
</comment>
<evidence type="ECO:0000256" key="7">
    <source>
        <dbReference type="ARBA" id="ARBA00022741"/>
    </source>
</evidence>
<keyword evidence="10 13" id="KW-1278">Translocase</keyword>
<evidence type="ECO:0000256" key="1">
    <source>
        <dbReference type="ARBA" id="ARBA00004496"/>
    </source>
</evidence>
<dbReference type="AlphaFoldDB" id="A0A1H6JBI0"/>
<dbReference type="InterPro" id="IPR011116">
    <property type="entry name" value="SecA_Wing/Scaffold"/>
</dbReference>
<gene>
    <name evidence="13" type="primary">secA</name>
    <name evidence="18" type="ORF">SAMN02927937_00259</name>
</gene>
<dbReference type="InterPro" id="IPR000185">
    <property type="entry name" value="SecA"/>
</dbReference>
<dbReference type="GO" id="GO:0031522">
    <property type="term" value="C:cell envelope Sec protein transport complex"/>
    <property type="evidence" value="ECO:0007669"/>
    <property type="project" value="TreeGrafter"/>
</dbReference>
<name>A0A1H6JBI0_9FLAO</name>
<dbReference type="Gene3D" id="1.10.3060.10">
    <property type="entry name" value="Helical scaffold and wing domains of SecA"/>
    <property type="match status" value="1"/>
</dbReference>
<keyword evidence="6" id="KW-0997">Cell inner membrane</keyword>
<feature type="domain" description="Helicase C-terminal" evidence="16">
    <location>
        <begin position="610"/>
        <end position="786"/>
    </location>
</feature>
<evidence type="ECO:0000313" key="18">
    <source>
        <dbReference type="EMBL" id="SEH56984.1"/>
    </source>
</evidence>
<dbReference type="InterPro" id="IPR014001">
    <property type="entry name" value="Helicase_ATP-bd"/>
</dbReference>
<dbReference type="Pfam" id="PF07516">
    <property type="entry name" value="SecA_SW"/>
    <property type="match status" value="1"/>
</dbReference>
<protein>
    <recommendedName>
        <fullName evidence="13">Protein translocase subunit SecA</fullName>
        <ecNumber evidence="13">7.4.2.8</ecNumber>
    </recommendedName>
</protein>
<dbReference type="Gene3D" id="3.90.1440.10">
    <property type="entry name" value="SecA, preprotein cross-linking domain"/>
    <property type="match status" value="1"/>
</dbReference>
<evidence type="ECO:0000256" key="13">
    <source>
        <dbReference type="HAMAP-Rule" id="MF_01382"/>
    </source>
</evidence>
<dbReference type="GO" id="GO:0006605">
    <property type="term" value="P:protein targeting"/>
    <property type="evidence" value="ECO:0007669"/>
    <property type="project" value="UniProtKB-UniRule"/>
</dbReference>
<evidence type="ECO:0000313" key="19">
    <source>
        <dbReference type="Proteomes" id="UP000199634"/>
    </source>
</evidence>
<dbReference type="GO" id="GO:0065002">
    <property type="term" value="P:intracellular protein transmembrane transport"/>
    <property type="evidence" value="ECO:0007669"/>
    <property type="project" value="UniProtKB-UniRule"/>
</dbReference>
<evidence type="ECO:0000256" key="2">
    <source>
        <dbReference type="ARBA" id="ARBA00007650"/>
    </source>
</evidence>
<feature type="domain" description="Helicase ATP-binding" evidence="15">
    <location>
        <begin position="179"/>
        <end position="338"/>
    </location>
</feature>
<dbReference type="PROSITE" id="PS51192">
    <property type="entry name" value="HELICASE_ATP_BIND_1"/>
    <property type="match status" value="1"/>
</dbReference>
<dbReference type="PROSITE" id="PS51194">
    <property type="entry name" value="HELICASE_CTER"/>
    <property type="match status" value="1"/>
</dbReference>
<dbReference type="InterPro" id="IPR044722">
    <property type="entry name" value="SecA_SF2_C"/>
</dbReference>
<dbReference type="SMART" id="SM00958">
    <property type="entry name" value="SecA_PP_bind"/>
    <property type="match status" value="1"/>
</dbReference>
<evidence type="ECO:0000256" key="5">
    <source>
        <dbReference type="ARBA" id="ARBA00022490"/>
    </source>
</evidence>
<sequence>MSIINSILKAFVGDKSQKDVKAIRPIVDKINQYYSSFEGLTNDELREKTISFKERIKQSRSDQDAKIASYREELEKTTDIDKRETIYASIDTLEKEAYTLSEKALMEILPEAFAVVKETARRFTNNNELVVTATEQDKLFAETKGHVRIEGDKAIWSNTWEVAGKMLSWNMVHYDVQMIGGSVIHQGKIAEMQTGEGKTLVSTSPIYLNALTGNGVHVVTVNDYLAKRDCQWNAPLFEFHGLTVDCIDNHQPNSQGRRAAYQADVTYGTNNEFGFDYLRDNMAHTPEELVQRKHNFAIVDEVDSVLVDDARTPLIISGPVPMGDRHEFLELKPKVDHLVAQQRQLANGFLTEAKRLLKAGDTKQGGFNLLRAYRALPKNKALIKFLSEEGIKQILQKTENHFMQDNSREMKKVDEGLLFVINEKNNQVELTDNGIKVLSQGMDEHFFVMPDIGTEIAKIEKMNISAEEMSEKKETLFQDFGIKSERIHTLTQLLKAYALFEKDSEYVVVDNKVMIVDEQTGRIMDGRRYSDGLHQAIEAKENVKIEAATQTFATITLQNYFRMYSKLAGMTGTAITEAGEFWEIYKLDVVEIPTNRPVAREDREDKIYRSIREKFNAVIEDVVELSKAGRPVLIGTTSVENSELLSRMLKMRGIKHNVLNAKLHKKEAEIVEEAGNSGIVTIATNMAGRGTDIKLTPEVKEAGGLAIIGTERHDSRRVDRQLRGRAGRQGDVGSSQFYVSLEDNLMRLFGSERVAKIMDSMGLKEGEVIQHSWMTKSIERAQKRVEENNFGVRKRLLEYDDVMNAQREVVYKRRRHALHGDRLKVDIANMMFDLCDYLVEGNKVGNDFKNFEYDLIKIFGIESPFTAEEFNRIHENELTDKLYEVVYKKYLAKCDESAIEAFKVIKNVHENGGYERMVVPFTDGIKTINVVTDLQKAYESEGKTLVNDFEKNIVLSIVDEAWKKHLRKMDELKQSVQLAVHEQKDPLLVYKFEAFELFKDTMQSINKDVISFLMKGDLPKQPEQEQNSAPEIKTNGSFTI</sequence>
<feature type="binding site" evidence="13">
    <location>
        <position position="177"/>
    </location>
    <ligand>
        <name>ATP</name>
        <dbReference type="ChEBI" id="CHEBI:30616"/>
    </ligand>
</feature>
<feature type="region of interest" description="Disordered" evidence="14">
    <location>
        <begin position="1020"/>
        <end position="1040"/>
    </location>
</feature>
<dbReference type="CDD" id="cd17928">
    <property type="entry name" value="DEXDc_SecA"/>
    <property type="match status" value="1"/>
</dbReference>
<dbReference type="FunFam" id="3.40.50.300:FF:000246">
    <property type="entry name" value="Preprotein translocase subunit SecA"/>
    <property type="match status" value="1"/>
</dbReference>
<dbReference type="Gene3D" id="3.40.50.300">
    <property type="entry name" value="P-loop containing nucleotide triphosphate hydrolases"/>
    <property type="match status" value="3"/>
</dbReference>
<feature type="domain" description="SecA family profile" evidence="17">
    <location>
        <begin position="5"/>
        <end position="770"/>
    </location>
</feature>
<dbReference type="InterPro" id="IPR036670">
    <property type="entry name" value="SecA_X-link_sf"/>
</dbReference>
<dbReference type="PROSITE" id="PS01312">
    <property type="entry name" value="SECA"/>
    <property type="match status" value="1"/>
</dbReference>
<dbReference type="PANTHER" id="PTHR30612">
    <property type="entry name" value="SECA INNER MEMBRANE COMPONENT OF SEC PROTEIN SECRETION SYSTEM"/>
    <property type="match status" value="1"/>
</dbReference>
<evidence type="ECO:0000259" key="17">
    <source>
        <dbReference type="PROSITE" id="PS51196"/>
    </source>
</evidence>
<dbReference type="GO" id="GO:0005886">
    <property type="term" value="C:plasma membrane"/>
    <property type="evidence" value="ECO:0007669"/>
    <property type="project" value="UniProtKB-SubCell"/>
</dbReference>
<comment type="subunit">
    <text evidence="13">Monomer and homodimer. Part of the essential Sec protein translocation apparatus which comprises SecA, SecYEG and auxiliary proteins SecDF. Other proteins may also be involved.</text>
</comment>
<dbReference type="SMART" id="SM00957">
    <property type="entry name" value="SecA_DEAD"/>
    <property type="match status" value="1"/>
</dbReference>
<dbReference type="SMART" id="SM00490">
    <property type="entry name" value="HELICc"/>
    <property type="match status" value="1"/>
</dbReference>
<feature type="binding site" evidence="13">
    <location>
        <position position="692"/>
    </location>
    <ligand>
        <name>ATP</name>
        <dbReference type="ChEBI" id="CHEBI:30616"/>
    </ligand>
</feature>
<dbReference type="Proteomes" id="UP000199634">
    <property type="component" value="Unassembled WGS sequence"/>
</dbReference>
<keyword evidence="11 13" id="KW-0811">Translocation</keyword>
<dbReference type="SUPFAM" id="SSF81886">
    <property type="entry name" value="Helical scaffold and wing domains of SecA"/>
    <property type="match status" value="1"/>
</dbReference>
<accession>A0A1H6JBI0</accession>
<dbReference type="GO" id="GO:0005524">
    <property type="term" value="F:ATP binding"/>
    <property type="evidence" value="ECO:0007669"/>
    <property type="project" value="UniProtKB-UniRule"/>
</dbReference>
<comment type="function">
    <text evidence="13">Part of the Sec protein translocase complex. Interacts with the SecYEG preprotein conducting channel. Has a central role in coupling the hydrolysis of ATP to the transfer of proteins into and across the cell membrane, serving as an ATP-driven molecular motor driving the stepwise translocation of polypeptide chains across the membrane.</text>
</comment>
<dbReference type="InterPro" id="IPR001650">
    <property type="entry name" value="Helicase_C-like"/>
</dbReference>
<feature type="binding site" evidence="13">
    <location>
        <begin position="195"/>
        <end position="199"/>
    </location>
    <ligand>
        <name>ATP</name>
        <dbReference type="ChEBI" id="CHEBI:30616"/>
    </ligand>
</feature>
<dbReference type="InterPro" id="IPR036266">
    <property type="entry name" value="SecA_Wing/Scaffold_sf"/>
</dbReference>
<evidence type="ECO:0000256" key="12">
    <source>
        <dbReference type="ARBA" id="ARBA00023136"/>
    </source>
</evidence>
<comment type="catalytic activity">
    <reaction evidence="13">
        <text>ATP + H2O + cellular proteinSide 1 = ADP + phosphate + cellular proteinSide 2.</text>
        <dbReference type="EC" id="7.4.2.8"/>
    </reaction>
</comment>
<dbReference type="PRINTS" id="PR00906">
    <property type="entry name" value="SECA"/>
</dbReference>
<comment type="subcellular location">
    <subcellularLocation>
        <location evidence="13">Cell membrane</location>
        <topology evidence="13">Peripheral membrane protein</topology>
        <orientation evidence="13">Cytoplasmic side</orientation>
    </subcellularLocation>
    <subcellularLocation>
        <location evidence="1 13">Cytoplasm</location>
    </subcellularLocation>
    <text evidence="13">Distribution is 50-50.</text>
</comment>
<dbReference type="InterPro" id="IPR011115">
    <property type="entry name" value="SecA_DEAD"/>
</dbReference>
<dbReference type="InterPro" id="IPR011130">
    <property type="entry name" value="SecA_preprotein_X-link_dom"/>
</dbReference>
<dbReference type="EMBL" id="FNXE01000002">
    <property type="protein sequence ID" value="SEH56984.1"/>
    <property type="molecule type" value="Genomic_DNA"/>
</dbReference>
<dbReference type="GO" id="GO:0043952">
    <property type="term" value="P:protein transport by the Sec complex"/>
    <property type="evidence" value="ECO:0007669"/>
    <property type="project" value="TreeGrafter"/>
</dbReference>
<dbReference type="STRING" id="1159016.SAMN02927937_00259"/>
<keyword evidence="7 13" id="KW-0547">Nucleotide-binding</keyword>
<evidence type="ECO:0000256" key="9">
    <source>
        <dbReference type="ARBA" id="ARBA00022927"/>
    </source>
</evidence>
<dbReference type="GO" id="GO:0005829">
    <property type="term" value="C:cytosol"/>
    <property type="evidence" value="ECO:0007669"/>
    <property type="project" value="TreeGrafter"/>
</dbReference>
<dbReference type="InterPro" id="IPR014018">
    <property type="entry name" value="SecA_motor_DEAD"/>
</dbReference>
<reference evidence="18 19" key="1">
    <citation type="submission" date="2016-10" db="EMBL/GenBank/DDBJ databases">
        <authorList>
            <person name="de Groot N.N."/>
        </authorList>
    </citation>
    <scope>NUCLEOTIDE SEQUENCE [LARGE SCALE GENOMIC DNA]</scope>
    <source>
        <strain evidence="18 19">CGMCC 1.10825</strain>
    </source>
</reference>
<evidence type="ECO:0000256" key="10">
    <source>
        <dbReference type="ARBA" id="ARBA00022967"/>
    </source>
</evidence>
<dbReference type="PROSITE" id="PS51196">
    <property type="entry name" value="SECA_MOTOR_DEAD"/>
    <property type="match status" value="1"/>
</dbReference>
<proteinExistence type="inferred from homology"/>
<dbReference type="GO" id="GO:0008564">
    <property type="term" value="F:protein-exporting ATPase activity"/>
    <property type="evidence" value="ECO:0007669"/>
    <property type="project" value="UniProtKB-EC"/>
</dbReference>
<evidence type="ECO:0000256" key="8">
    <source>
        <dbReference type="ARBA" id="ARBA00022840"/>
    </source>
</evidence>
<dbReference type="SUPFAM" id="SSF52540">
    <property type="entry name" value="P-loop containing nucleoside triphosphate hydrolases"/>
    <property type="match status" value="2"/>
</dbReference>
<dbReference type="GO" id="GO:0017038">
    <property type="term" value="P:protein import"/>
    <property type="evidence" value="ECO:0007669"/>
    <property type="project" value="InterPro"/>
</dbReference>
<evidence type="ECO:0000259" key="15">
    <source>
        <dbReference type="PROSITE" id="PS51192"/>
    </source>
</evidence>
<dbReference type="Pfam" id="PF07517">
    <property type="entry name" value="SecA_DEAD"/>
    <property type="match status" value="1"/>
</dbReference>
<dbReference type="FunFam" id="3.40.50.300:FF:000694">
    <property type="entry name" value="Preprotein translocase subunit SecA"/>
    <property type="match status" value="1"/>
</dbReference>
<dbReference type="InterPro" id="IPR020937">
    <property type="entry name" value="SecA_CS"/>
</dbReference>
<evidence type="ECO:0000256" key="11">
    <source>
        <dbReference type="ARBA" id="ARBA00023010"/>
    </source>
</evidence>
<evidence type="ECO:0000256" key="14">
    <source>
        <dbReference type="SAM" id="MobiDB-lite"/>
    </source>
</evidence>
<dbReference type="CDD" id="cd18803">
    <property type="entry name" value="SF2_C_secA"/>
    <property type="match status" value="1"/>
</dbReference>
<keyword evidence="12 13" id="KW-0472">Membrane</keyword>
<evidence type="ECO:0000256" key="3">
    <source>
        <dbReference type="ARBA" id="ARBA00022448"/>
    </source>
</evidence>
<evidence type="ECO:0000259" key="16">
    <source>
        <dbReference type="PROSITE" id="PS51194"/>
    </source>
</evidence>
<dbReference type="SUPFAM" id="SSF81767">
    <property type="entry name" value="Pre-protein crosslinking domain of SecA"/>
    <property type="match status" value="1"/>
</dbReference>
<keyword evidence="3 13" id="KW-0813">Transport</keyword>
<keyword evidence="4 13" id="KW-1003">Cell membrane</keyword>
<organism evidence="18 19">
    <name type="scientific">Paenimyroides marinum</name>
    <dbReference type="NCBI Taxonomy" id="1159016"/>
    <lineage>
        <taxon>Bacteria</taxon>
        <taxon>Pseudomonadati</taxon>
        <taxon>Bacteroidota</taxon>
        <taxon>Flavobacteriia</taxon>
        <taxon>Flavobacteriales</taxon>
        <taxon>Flavobacteriaceae</taxon>
        <taxon>Paenimyroides</taxon>
    </lineage>
</organism>
<dbReference type="HAMAP" id="MF_01382">
    <property type="entry name" value="SecA"/>
    <property type="match status" value="1"/>
</dbReference>
<keyword evidence="9 13" id="KW-0653">Protein transport</keyword>
<dbReference type="InterPro" id="IPR027417">
    <property type="entry name" value="P-loop_NTPase"/>
</dbReference>